<organism evidence="2 3">
    <name type="scientific">Stylosanthes scabra</name>
    <dbReference type="NCBI Taxonomy" id="79078"/>
    <lineage>
        <taxon>Eukaryota</taxon>
        <taxon>Viridiplantae</taxon>
        <taxon>Streptophyta</taxon>
        <taxon>Embryophyta</taxon>
        <taxon>Tracheophyta</taxon>
        <taxon>Spermatophyta</taxon>
        <taxon>Magnoliopsida</taxon>
        <taxon>eudicotyledons</taxon>
        <taxon>Gunneridae</taxon>
        <taxon>Pentapetalae</taxon>
        <taxon>rosids</taxon>
        <taxon>fabids</taxon>
        <taxon>Fabales</taxon>
        <taxon>Fabaceae</taxon>
        <taxon>Papilionoideae</taxon>
        <taxon>50 kb inversion clade</taxon>
        <taxon>dalbergioids sensu lato</taxon>
        <taxon>Dalbergieae</taxon>
        <taxon>Pterocarpus clade</taxon>
        <taxon>Stylosanthes</taxon>
    </lineage>
</organism>
<protein>
    <submittedName>
        <fullName evidence="2">Uncharacterized protein</fullName>
    </submittedName>
</protein>
<comment type="caution">
    <text evidence="2">The sequence shown here is derived from an EMBL/GenBank/DDBJ whole genome shotgun (WGS) entry which is preliminary data.</text>
</comment>
<evidence type="ECO:0000256" key="1">
    <source>
        <dbReference type="SAM" id="MobiDB-lite"/>
    </source>
</evidence>
<evidence type="ECO:0000313" key="3">
    <source>
        <dbReference type="Proteomes" id="UP001341840"/>
    </source>
</evidence>
<dbReference type="Proteomes" id="UP001341840">
    <property type="component" value="Unassembled WGS sequence"/>
</dbReference>
<proteinExistence type="predicted"/>
<feature type="region of interest" description="Disordered" evidence="1">
    <location>
        <begin position="22"/>
        <end position="75"/>
    </location>
</feature>
<name>A0ABU6RVD1_9FABA</name>
<keyword evidence="3" id="KW-1185">Reference proteome</keyword>
<sequence length="75" mass="8321">MLSDASLASSARHLACLARRKVRPISGSNNNKPGHTFLLPQQRRQKFDDGPEASPEKWSFVTDISGPMSREPCQI</sequence>
<accession>A0ABU6RVD1</accession>
<dbReference type="EMBL" id="JASCZI010032287">
    <property type="protein sequence ID" value="MED6128091.1"/>
    <property type="molecule type" value="Genomic_DNA"/>
</dbReference>
<evidence type="ECO:0000313" key="2">
    <source>
        <dbReference type="EMBL" id="MED6128091.1"/>
    </source>
</evidence>
<reference evidence="2 3" key="1">
    <citation type="journal article" date="2023" name="Plants (Basel)">
        <title>Bridging the Gap: Combining Genomics and Transcriptomics Approaches to Understand Stylosanthes scabra, an Orphan Legume from the Brazilian Caatinga.</title>
        <authorList>
            <person name="Ferreira-Neto J.R.C."/>
            <person name="da Silva M.D."/>
            <person name="Binneck E."/>
            <person name="de Melo N.F."/>
            <person name="da Silva R.H."/>
            <person name="de Melo A.L.T.M."/>
            <person name="Pandolfi V."/>
            <person name="Bustamante F.O."/>
            <person name="Brasileiro-Vidal A.C."/>
            <person name="Benko-Iseppon A.M."/>
        </authorList>
    </citation>
    <scope>NUCLEOTIDE SEQUENCE [LARGE SCALE GENOMIC DNA]</scope>
    <source>
        <tissue evidence="2">Leaves</tissue>
    </source>
</reference>
<gene>
    <name evidence="2" type="ORF">PIB30_094364</name>
</gene>